<comment type="caution">
    <text evidence="6">The sequence shown here is derived from an EMBL/GenBank/DDBJ whole genome shotgun (WGS) entry which is preliminary data.</text>
</comment>
<evidence type="ECO:0000256" key="1">
    <source>
        <dbReference type="ARBA" id="ARBA00023235"/>
    </source>
</evidence>
<feature type="chain" id="PRO_5041924530" evidence="3">
    <location>
        <begin position="24"/>
        <end position="394"/>
    </location>
</feature>
<reference evidence="6" key="1">
    <citation type="journal article" date="2023" name="Mol. Phylogenet. Evol.">
        <title>Genome-scale phylogeny and comparative genomics of the fungal order Sordariales.</title>
        <authorList>
            <person name="Hensen N."/>
            <person name="Bonometti L."/>
            <person name="Westerberg I."/>
            <person name="Brannstrom I.O."/>
            <person name="Guillou S."/>
            <person name="Cros-Aarteil S."/>
            <person name="Calhoun S."/>
            <person name="Haridas S."/>
            <person name="Kuo A."/>
            <person name="Mondo S."/>
            <person name="Pangilinan J."/>
            <person name="Riley R."/>
            <person name="LaButti K."/>
            <person name="Andreopoulos B."/>
            <person name="Lipzen A."/>
            <person name="Chen C."/>
            <person name="Yan M."/>
            <person name="Daum C."/>
            <person name="Ng V."/>
            <person name="Clum A."/>
            <person name="Steindorff A."/>
            <person name="Ohm R.A."/>
            <person name="Martin F."/>
            <person name="Silar P."/>
            <person name="Natvig D.O."/>
            <person name="Lalanne C."/>
            <person name="Gautier V."/>
            <person name="Ament-Velasquez S.L."/>
            <person name="Kruys A."/>
            <person name="Hutchinson M.I."/>
            <person name="Powell A.J."/>
            <person name="Barry K."/>
            <person name="Miller A.N."/>
            <person name="Grigoriev I.V."/>
            <person name="Debuchy R."/>
            <person name="Gladieux P."/>
            <person name="Hiltunen Thoren M."/>
            <person name="Johannesson H."/>
        </authorList>
    </citation>
    <scope>NUCLEOTIDE SEQUENCE</scope>
    <source>
        <strain evidence="6">CBS 958.72</strain>
    </source>
</reference>
<feature type="domain" description="Diels-Alderase N-terminal" evidence="5">
    <location>
        <begin position="55"/>
        <end position="234"/>
    </location>
</feature>
<dbReference type="EMBL" id="JAULSN010000013">
    <property type="protein sequence ID" value="KAK3360932.1"/>
    <property type="molecule type" value="Genomic_DNA"/>
</dbReference>
<dbReference type="AlphaFoldDB" id="A0AAE0JST5"/>
<accession>A0AAE0JST5</accession>
<organism evidence="6 7">
    <name type="scientific">Lasiosphaeria ovina</name>
    <dbReference type="NCBI Taxonomy" id="92902"/>
    <lineage>
        <taxon>Eukaryota</taxon>
        <taxon>Fungi</taxon>
        <taxon>Dikarya</taxon>
        <taxon>Ascomycota</taxon>
        <taxon>Pezizomycotina</taxon>
        <taxon>Sordariomycetes</taxon>
        <taxon>Sordariomycetidae</taxon>
        <taxon>Sordariales</taxon>
        <taxon>Lasiosphaeriaceae</taxon>
        <taxon>Lasiosphaeria</taxon>
    </lineage>
</organism>
<gene>
    <name evidence="6" type="ORF">B0T24DRAFT_692477</name>
</gene>
<evidence type="ECO:0000313" key="7">
    <source>
        <dbReference type="Proteomes" id="UP001287356"/>
    </source>
</evidence>
<proteinExistence type="inferred from homology"/>
<evidence type="ECO:0000256" key="2">
    <source>
        <dbReference type="ARBA" id="ARBA00046325"/>
    </source>
</evidence>
<reference evidence="6" key="2">
    <citation type="submission" date="2023-06" db="EMBL/GenBank/DDBJ databases">
        <authorList>
            <consortium name="Lawrence Berkeley National Laboratory"/>
            <person name="Haridas S."/>
            <person name="Hensen N."/>
            <person name="Bonometti L."/>
            <person name="Westerberg I."/>
            <person name="Brannstrom I.O."/>
            <person name="Guillou S."/>
            <person name="Cros-Aarteil S."/>
            <person name="Calhoun S."/>
            <person name="Kuo A."/>
            <person name="Mondo S."/>
            <person name="Pangilinan J."/>
            <person name="Riley R."/>
            <person name="Labutti K."/>
            <person name="Andreopoulos B."/>
            <person name="Lipzen A."/>
            <person name="Chen C."/>
            <person name="Yanf M."/>
            <person name="Daum C."/>
            <person name="Ng V."/>
            <person name="Clum A."/>
            <person name="Steindorff A."/>
            <person name="Ohm R."/>
            <person name="Martin F."/>
            <person name="Silar P."/>
            <person name="Natvig D."/>
            <person name="Lalanne C."/>
            <person name="Gautier V."/>
            <person name="Ament-Velasquez S.L."/>
            <person name="Kruys A."/>
            <person name="Hutchinson M.I."/>
            <person name="Powell A.J."/>
            <person name="Barry K."/>
            <person name="Miller A.N."/>
            <person name="Grigoriev I.V."/>
            <person name="Debuchy R."/>
            <person name="Gladieux P."/>
            <person name="Thoren M.H."/>
            <person name="Johannesson H."/>
        </authorList>
    </citation>
    <scope>NUCLEOTIDE SEQUENCE</scope>
    <source>
        <strain evidence="6">CBS 958.72</strain>
    </source>
</reference>
<keyword evidence="1" id="KW-0413">Isomerase</keyword>
<dbReference type="Pfam" id="PF24137">
    <property type="entry name" value="DA_N"/>
    <property type="match status" value="1"/>
</dbReference>
<feature type="signal peptide" evidence="3">
    <location>
        <begin position="1"/>
        <end position="23"/>
    </location>
</feature>
<comment type="similarity">
    <text evidence="2">Belongs to the Diels-Alderase family.</text>
</comment>
<evidence type="ECO:0000259" key="4">
    <source>
        <dbReference type="Pfam" id="PF22903"/>
    </source>
</evidence>
<sequence>MWPVPGIPLSTSLLLCLPAVVYGAECINYPAREGITIDGPVEMIDHPFRNFDGTMIPVYNQTAVEGWSYDAVSVDGAGLAFYYTRGTIANVRGAQRVFFAAAWPNGTSYMESAWFQESNIEMCPDKTTGRWFNSTSASNTTSAIAEWKFESDIDFKDTFVTVNSPTVKGTIHMKSLVPALYADGLEYPNPDGKTLFAPMLHWVENVPVGTIEANLTVNGTPFIFSGIGGRERNWLSLPWSSLSRRWDMIRGAAGPYRFLGWTHDSKIGGTQFTMVLFKNEKVIFRTQNLKPSELGNDTWGSVTLTNTGPVHLASPPDAAVKLPESRFSGYLIDMVSPATGEHWQFDIEFTQSVYWFPVGPAAQTGGYAANVTGGLVGGCQYKGLSSGNTQELKL</sequence>
<keyword evidence="7" id="KW-1185">Reference proteome</keyword>
<feature type="domain" description="Diels-Alderase C-terminal" evidence="4">
    <location>
        <begin position="238"/>
        <end position="389"/>
    </location>
</feature>
<name>A0AAE0JST5_9PEZI</name>
<protein>
    <submittedName>
        <fullName evidence="6">Uncharacterized protein</fullName>
    </submittedName>
</protein>
<keyword evidence="3" id="KW-0732">Signal</keyword>
<dbReference type="Pfam" id="PF22903">
    <property type="entry name" value="DA_C"/>
    <property type="match status" value="1"/>
</dbReference>
<evidence type="ECO:0000256" key="3">
    <source>
        <dbReference type="SAM" id="SignalP"/>
    </source>
</evidence>
<evidence type="ECO:0000259" key="5">
    <source>
        <dbReference type="Pfam" id="PF24137"/>
    </source>
</evidence>
<dbReference type="InterPro" id="IPR056402">
    <property type="entry name" value="DA_N"/>
</dbReference>
<evidence type="ECO:0000313" key="6">
    <source>
        <dbReference type="EMBL" id="KAK3360932.1"/>
    </source>
</evidence>
<dbReference type="GO" id="GO:0016853">
    <property type="term" value="F:isomerase activity"/>
    <property type="evidence" value="ECO:0007669"/>
    <property type="project" value="UniProtKB-KW"/>
</dbReference>
<dbReference type="Proteomes" id="UP001287356">
    <property type="component" value="Unassembled WGS sequence"/>
</dbReference>
<dbReference type="SUPFAM" id="SSF159245">
    <property type="entry name" value="AttH-like"/>
    <property type="match status" value="1"/>
</dbReference>
<dbReference type="InterPro" id="IPR054499">
    <property type="entry name" value="DA_C"/>
</dbReference>